<gene>
    <name evidence="1" type="ORF">GCM10010521_40170</name>
</gene>
<organism evidence="1 2">
    <name type="scientific">Streptomyces rameus</name>
    <dbReference type="NCBI Taxonomy" id="68261"/>
    <lineage>
        <taxon>Bacteria</taxon>
        <taxon>Bacillati</taxon>
        <taxon>Actinomycetota</taxon>
        <taxon>Actinomycetes</taxon>
        <taxon>Kitasatosporales</taxon>
        <taxon>Streptomycetaceae</taxon>
        <taxon>Streptomyces</taxon>
    </lineage>
</organism>
<dbReference type="Proteomes" id="UP001500893">
    <property type="component" value="Unassembled WGS sequence"/>
</dbReference>
<name>A0ABP6NHP2_9ACTN</name>
<evidence type="ECO:0000313" key="2">
    <source>
        <dbReference type="Proteomes" id="UP001500893"/>
    </source>
</evidence>
<comment type="caution">
    <text evidence="1">The sequence shown here is derived from an EMBL/GenBank/DDBJ whole genome shotgun (WGS) entry which is preliminary data.</text>
</comment>
<dbReference type="EMBL" id="BAAAVM010000052">
    <property type="protein sequence ID" value="GAA3148762.1"/>
    <property type="molecule type" value="Genomic_DNA"/>
</dbReference>
<reference evidence="2" key="1">
    <citation type="journal article" date="2019" name="Int. J. Syst. Evol. Microbiol.">
        <title>The Global Catalogue of Microorganisms (GCM) 10K type strain sequencing project: providing services to taxonomists for standard genome sequencing and annotation.</title>
        <authorList>
            <consortium name="The Broad Institute Genomics Platform"/>
            <consortium name="The Broad Institute Genome Sequencing Center for Infectious Disease"/>
            <person name="Wu L."/>
            <person name="Ma J."/>
        </authorList>
    </citation>
    <scope>NUCLEOTIDE SEQUENCE [LARGE SCALE GENOMIC DNA]</scope>
    <source>
        <strain evidence="2">JCM 11574</strain>
    </source>
</reference>
<protein>
    <submittedName>
        <fullName evidence="1">Uncharacterized protein</fullName>
    </submittedName>
</protein>
<evidence type="ECO:0000313" key="1">
    <source>
        <dbReference type="EMBL" id="GAA3148762.1"/>
    </source>
</evidence>
<sequence length="133" mass="14693">MPGGAEDRHVQADLGRQQSAGEYPAVFDAGTVPECLLQPPLVDRKRPLTSETRTFGSRSPSTSASRIARADFEYAWEATDVSLIPASWSTFSSRWIIRARSCVIAVRDRVRSRRSPISWASCEPSGLLRTGVR</sequence>
<accession>A0ABP6NHP2</accession>
<proteinExistence type="predicted"/>
<keyword evidence="2" id="KW-1185">Reference proteome</keyword>